<gene>
    <name evidence="6" type="ORF">BMR1_01G02470</name>
</gene>
<dbReference type="PANTHER" id="PTHR15999">
    <property type="entry name" value="ZINC FINGER CW-TYPE PWWP DOMAIN PROTEIN 1"/>
    <property type="match status" value="1"/>
</dbReference>
<reference evidence="6 7" key="3">
    <citation type="journal article" date="2016" name="Sci. Rep.">
        <title>Genome-wide diversity and gene expression profiling of Babesia microti isolates identify polymorphic genes that mediate host-pathogen interactions.</title>
        <authorList>
            <person name="Silva J.C."/>
            <person name="Cornillot E."/>
            <person name="McCracken C."/>
            <person name="Usmani-Brown S."/>
            <person name="Dwivedi A."/>
            <person name="Ifeonu O.O."/>
            <person name="Crabtree J."/>
            <person name="Gotia H.T."/>
            <person name="Virji A.Z."/>
            <person name="Reynes C."/>
            <person name="Colinge J."/>
            <person name="Kumar V."/>
            <person name="Lawres L."/>
            <person name="Pazzi J.E."/>
            <person name="Pablo J.V."/>
            <person name="Hung C."/>
            <person name="Brancato J."/>
            <person name="Kumari P."/>
            <person name="Orvis J."/>
            <person name="Tretina K."/>
            <person name="Chibucos M."/>
            <person name="Ott S."/>
            <person name="Sadzewicz L."/>
            <person name="Sengamalay N."/>
            <person name="Shetty A.C."/>
            <person name="Su Q."/>
            <person name="Tallon L."/>
            <person name="Fraser C.M."/>
            <person name="Frutos R."/>
            <person name="Molina D.M."/>
            <person name="Krause P.J."/>
            <person name="Ben Mamoun C."/>
        </authorList>
    </citation>
    <scope>NUCLEOTIDE SEQUENCE [LARGE SCALE GENOMIC DNA]</scope>
    <source>
        <strain evidence="6 7">RI</strain>
    </source>
</reference>
<evidence type="ECO:0000313" key="7">
    <source>
        <dbReference type="Proteomes" id="UP000002899"/>
    </source>
</evidence>
<evidence type="ECO:0000313" key="6">
    <source>
        <dbReference type="EMBL" id="CCF72952.1"/>
    </source>
</evidence>
<keyword evidence="2" id="KW-0863">Zinc-finger</keyword>
<dbReference type="VEuPathDB" id="PiroplasmaDB:BMR1_01G02470"/>
<dbReference type="Proteomes" id="UP000002899">
    <property type="component" value="Chromosome I"/>
</dbReference>
<dbReference type="PROSITE" id="PS51050">
    <property type="entry name" value="ZF_CW"/>
    <property type="match status" value="2"/>
</dbReference>
<dbReference type="Gene3D" id="3.30.40.100">
    <property type="match status" value="2"/>
</dbReference>
<dbReference type="InterPro" id="IPR042778">
    <property type="entry name" value="ZCWPW1/ZCWPW2"/>
</dbReference>
<reference evidence="6 7" key="1">
    <citation type="journal article" date="2012" name="Nucleic Acids Res.">
        <title>Sequencing of the smallest Apicomplexan genome from the human pathogen Babesia microti.</title>
        <authorList>
            <person name="Cornillot E."/>
            <person name="Hadj-Kaddour K."/>
            <person name="Dassouli A."/>
            <person name="Noel B."/>
            <person name="Ranwez V."/>
            <person name="Vacherie B."/>
            <person name="Augagneur Y."/>
            <person name="Bres V."/>
            <person name="Duclos A."/>
            <person name="Randazzo S."/>
            <person name="Carcy B."/>
            <person name="Debierre-Grockiego F."/>
            <person name="Delbecq S."/>
            <person name="Moubri-Menage K."/>
            <person name="Shams-Eldin H."/>
            <person name="Usmani-Brown S."/>
            <person name="Bringaud F."/>
            <person name="Wincker P."/>
            <person name="Vivares C.P."/>
            <person name="Schwarz R.T."/>
            <person name="Schetters T.P."/>
            <person name="Krause P.J."/>
            <person name="Gorenflot A."/>
            <person name="Berry V."/>
            <person name="Barbe V."/>
            <person name="Ben Mamoun C."/>
        </authorList>
    </citation>
    <scope>NUCLEOTIDE SEQUENCE [LARGE SCALE GENOMIC DNA]</scope>
    <source>
        <strain evidence="6 7">RI</strain>
    </source>
</reference>
<dbReference type="RefSeq" id="XP_012647561.1">
    <property type="nucleotide sequence ID" value="XM_012792107.1"/>
</dbReference>
<protein>
    <submittedName>
        <fullName evidence="6">CW-type Zinc Finger</fullName>
    </submittedName>
</protein>
<dbReference type="AlphaFoldDB" id="I7J5K0"/>
<name>I7J5K0_BABMR</name>
<evidence type="ECO:0000256" key="3">
    <source>
        <dbReference type="ARBA" id="ARBA00022833"/>
    </source>
</evidence>
<keyword evidence="1" id="KW-0479">Metal-binding</keyword>
<organism evidence="6 7">
    <name type="scientific">Babesia microti (strain RI)</name>
    <dbReference type="NCBI Taxonomy" id="1133968"/>
    <lineage>
        <taxon>Eukaryota</taxon>
        <taxon>Sar</taxon>
        <taxon>Alveolata</taxon>
        <taxon>Apicomplexa</taxon>
        <taxon>Aconoidasida</taxon>
        <taxon>Piroplasmida</taxon>
        <taxon>Babesiidae</taxon>
        <taxon>Babesia</taxon>
    </lineage>
</organism>
<dbReference type="InterPro" id="IPR011124">
    <property type="entry name" value="Znf_CW"/>
</dbReference>
<evidence type="ECO:0000256" key="2">
    <source>
        <dbReference type="ARBA" id="ARBA00022771"/>
    </source>
</evidence>
<accession>I7J5K0</accession>
<dbReference type="KEGG" id="bmic:BMR1_01G02470"/>
<dbReference type="Pfam" id="PF07496">
    <property type="entry name" value="zf-CW"/>
    <property type="match status" value="2"/>
</dbReference>
<keyword evidence="7" id="KW-1185">Reference proteome</keyword>
<dbReference type="EMBL" id="FO082871">
    <property type="protein sequence ID" value="CCF72952.1"/>
    <property type="molecule type" value="Genomic_DNA"/>
</dbReference>
<sequence>MNAMDTETAINWAQCDSCSKWRKLPSDYPLDQLPNDWVCSMNPNKKFSSCDIPEEAYNDIEKLSIDNNLPIDPKCQLPDLHPDTIPSTYAVISSAPIPRAKLDTGIKQEHIPESTVTSTCLPIKPLDAESGNCLTTKYCKESLLNLQIPPIPLKTGIVEIPPIDAKEFNYYNLNDLLMKVDKIELPQLSDLPKVTNTDISNIAQEIKTYPSTDDKQKISHKDMNNTHVKGIISNGHSRKTYTRSCNYGIKDNNKVYDNCYSKRYDKKRQDTNASNRYNNFEKYENETYNSYSGRTIKPSRHDDYIKTESKYKPSTSNNFNLRGRRGNKSYLTKKTKKEILPLSLVNWVQCEGCKKWRQLPSHVNVEKLPDNWYCKMNIWDPPKADCSVPEDPEPLPCGADSNSSAVSLPSNQLSKTITHKGKRKKHKKVEQMMQIECTHDFSNVHYIDCPNKDYVAGHPVGDRLVLYSQSNSDMSVCKTLGDVAVFSKYTKDPNLDKKRPPTDPLVLSFGCKTEWNLDTTYTMVTERQIESELEKVEKEEDQFSHNGLAGGLDKLLQLCPNLRGQVGKRKIIPSNWPNKLLFTNIYPMKNDIETVHRQVDNEETFEKLSAWMKSNKKVGFSPNSPYANMLLYSAVEHTEG</sequence>
<evidence type="ECO:0000256" key="1">
    <source>
        <dbReference type="ARBA" id="ARBA00022723"/>
    </source>
</evidence>
<dbReference type="GO" id="GO:0005634">
    <property type="term" value="C:nucleus"/>
    <property type="evidence" value="ECO:0007669"/>
    <property type="project" value="TreeGrafter"/>
</dbReference>
<feature type="domain" description="CW-type" evidence="5">
    <location>
        <begin position="341"/>
        <end position="394"/>
    </location>
</feature>
<keyword evidence="3" id="KW-0862">Zinc</keyword>
<dbReference type="GO" id="GO:0008270">
    <property type="term" value="F:zinc ion binding"/>
    <property type="evidence" value="ECO:0007669"/>
    <property type="project" value="UniProtKB-KW"/>
</dbReference>
<feature type="compositionally biased region" description="Polar residues" evidence="4">
    <location>
        <begin position="400"/>
        <end position="409"/>
    </location>
</feature>
<proteinExistence type="predicted"/>
<reference evidence="6 7" key="2">
    <citation type="journal article" date="2013" name="PLoS ONE">
        <title>Whole genome mapping and re-organization of the nuclear and mitochondrial genomes of Babesia microti isolates.</title>
        <authorList>
            <person name="Cornillot E."/>
            <person name="Dassouli A."/>
            <person name="Garg A."/>
            <person name="Pachikara N."/>
            <person name="Randazzo S."/>
            <person name="Depoix D."/>
            <person name="Carcy B."/>
            <person name="Delbecq S."/>
            <person name="Frutos R."/>
            <person name="Silva J.C."/>
            <person name="Sutton R."/>
            <person name="Krause P.J."/>
            <person name="Mamoun C.B."/>
        </authorList>
    </citation>
    <scope>NUCLEOTIDE SEQUENCE [LARGE SCALE GENOMIC DNA]</scope>
    <source>
        <strain evidence="6 7">RI</strain>
    </source>
</reference>
<dbReference type="GeneID" id="24423568"/>
<evidence type="ECO:0000256" key="4">
    <source>
        <dbReference type="SAM" id="MobiDB-lite"/>
    </source>
</evidence>
<dbReference type="PANTHER" id="PTHR15999:SF2">
    <property type="entry name" value="ZINC FINGER CW-TYPE PWWP DOMAIN PROTEIN 1"/>
    <property type="match status" value="1"/>
</dbReference>
<dbReference type="OrthoDB" id="366391at2759"/>
<evidence type="ECO:0000259" key="5">
    <source>
        <dbReference type="PROSITE" id="PS51050"/>
    </source>
</evidence>
<feature type="domain" description="CW-type" evidence="5">
    <location>
        <begin position="6"/>
        <end position="58"/>
    </location>
</feature>
<feature type="region of interest" description="Disordered" evidence="4">
    <location>
        <begin position="390"/>
        <end position="409"/>
    </location>
</feature>